<keyword evidence="5" id="KW-1185">Reference proteome</keyword>
<feature type="disulfide bond" evidence="2">
    <location>
        <begin position="50"/>
        <end position="68"/>
    </location>
</feature>
<dbReference type="AlphaFoldDB" id="A0A3Q2WGB5"/>
<protein>
    <submittedName>
        <fullName evidence="4">Uncharacterized protein</fullName>
    </submittedName>
</protein>
<keyword evidence="1 2" id="KW-1015">Disulfide bond</keyword>
<dbReference type="CDD" id="cd00112">
    <property type="entry name" value="LDLa"/>
    <property type="match status" value="1"/>
</dbReference>
<evidence type="ECO:0000256" key="1">
    <source>
        <dbReference type="ARBA" id="ARBA00023157"/>
    </source>
</evidence>
<feature type="region of interest" description="Disordered" evidence="3">
    <location>
        <begin position="97"/>
        <end position="117"/>
    </location>
</feature>
<dbReference type="Gene3D" id="4.10.400.10">
    <property type="entry name" value="Low-density Lipoprotein Receptor"/>
    <property type="match status" value="1"/>
</dbReference>
<evidence type="ECO:0000256" key="3">
    <source>
        <dbReference type="SAM" id="MobiDB-lite"/>
    </source>
</evidence>
<evidence type="ECO:0000313" key="4">
    <source>
        <dbReference type="Ensembl" id="ENSHBUP00000024205.1"/>
    </source>
</evidence>
<reference evidence="4" key="2">
    <citation type="submission" date="2025-09" db="UniProtKB">
        <authorList>
            <consortium name="Ensembl"/>
        </authorList>
    </citation>
    <scope>IDENTIFICATION</scope>
</reference>
<name>A0A3Q2WGB5_HAPBU</name>
<organism evidence="4 5">
    <name type="scientific">Haplochromis burtoni</name>
    <name type="common">Burton's mouthbrooder</name>
    <name type="synonym">Chromis burtoni</name>
    <dbReference type="NCBI Taxonomy" id="8153"/>
    <lineage>
        <taxon>Eukaryota</taxon>
        <taxon>Metazoa</taxon>
        <taxon>Chordata</taxon>
        <taxon>Craniata</taxon>
        <taxon>Vertebrata</taxon>
        <taxon>Euteleostomi</taxon>
        <taxon>Actinopterygii</taxon>
        <taxon>Neopterygii</taxon>
        <taxon>Teleostei</taxon>
        <taxon>Neoteleostei</taxon>
        <taxon>Acanthomorphata</taxon>
        <taxon>Ovalentaria</taxon>
        <taxon>Cichlomorphae</taxon>
        <taxon>Cichliformes</taxon>
        <taxon>Cichlidae</taxon>
        <taxon>African cichlids</taxon>
        <taxon>Pseudocrenilabrinae</taxon>
        <taxon>Haplochromini</taxon>
        <taxon>Haplochromis</taxon>
    </lineage>
</organism>
<evidence type="ECO:0000313" key="5">
    <source>
        <dbReference type="Proteomes" id="UP000264840"/>
    </source>
</evidence>
<dbReference type="SUPFAM" id="SSF57424">
    <property type="entry name" value="LDL receptor-like module"/>
    <property type="match status" value="1"/>
</dbReference>
<feature type="disulfide bond" evidence="2">
    <location>
        <begin position="43"/>
        <end position="55"/>
    </location>
</feature>
<dbReference type="Pfam" id="PF00057">
    <property type="entry name" value="Ldl_recept_a"/>
    <property type="match status" value="1"/>
</dbReference>
<sequence>MIVKLYDIITKSCVSLWSREMSHASCFSPQESKSVGIRTAKYCDDHEFRCANGQCISKSFVCDSNETCSDALTPSSATTQCACRRCGAAMETLTAPMGLTSGPRTVREGNQRRKHTTTGSVMECLTARMVQMRLTAVMCEWGLYPRQLEV</sequence>
<dbReference type="Ensembl" id="ENSHBUT00000009139.1">
    <property type="protein sequence ID" value="ENSHBUP00000024205.1"/>
    <property type="gene ID" value="ENSHBUG00000005468.1"/>
</dbReference>
<proteinExistence type="predicted"/>
<accession>A0A3Q2WGB5</accession>
<reference evidence="4" key="1">
    <citation type="submission" date="2025-08" db="UniProtKB">
        <authorList>
            <consortium name="Ensembl"/>
        </authorList>
    </citation>
    <scope>IDENTIFICATION</scope>
</reference>
<evidence type="ECO:0000256" key="2">
    <source>
        <dbReference type="PROSITE-ProRule" id="PRU00124"/>
    </source>
</evidence>
<dbReference type="PROSITE" id="PS50068">
    <property type="entry name" value="LDLRA_2"/>
    <property type="match status" value="1"/>
</dbReference>
<comment type="caution">
    <text evidence="2">Lacks conserved residue(s) required for the propagation of feature annotation.</text>
</comment>
<dbReference type="InterPro" id="IPR036055">
    <property type="entry name" value="LDL_receptor-like_sf"/>
</dbReference>
<dbReference type="InterPro" id="IPR002172">
    <property type="entry name" value="LDrepeatLR_classA_rpt"/>
</dbReference>
<dbReference type="STRING" id="8153.ENSHBUP00000024205"/>
<dbReference type="Proteomes" id="UP000264840">
    <property type="component" value="Unplaced"/>
</dbReference>